<evidence type="ECO:0000313" key="4">
    <source>
        <dbReference type="Proteomes" id="UP000663829"/>
    </source>
</evidence>
<reference evidence="2" key="1">
    <citation type="submission" date="2021-02" db="EMBL/GenBank/DDBJ databases">
        <authorList>
            <person name="Nowell W R."/>
        </authorList>
    </citation>
    <scope>NUCLEOTIDE SEQUENCE</scope>
</reference>
<sequence length="54" mass="5904">SHANDPAIKLKLIVISIWFISVLLALPEAAYSGTSIKSINSQFFIKGQSVKTKE</sequence>
<keyword evidence="4" id="KW-1185">Reference proteome</keyword>
<keyword evidence="1" id="KW-1133">Transmembrane helix</keyword>
<proteinExistence type="predicted"/>
<dbReference type="EMBL" id="CAJNOQ010027486">
    <property type="protein sequence ID" value="CAF1553910.1"/>
    <property type="molecule type" value="Genomic_DNA"/>
</dbReference>
<comment type="caution">
    <text evidence="2">The sequence shown here is derived from an EMBL/GenBank/DDBJ whole genome shotgun (WGS) entry which is preliminary data.</text>
</comment>
<dbReference type="OrthoDB" id="10049706at2759"/>
<evidence type="ECO:0000256" key="1">
    <source>
        <dbReference type="SAM" id="Phobius"/>
    </source>
</evidence>
<dbReference type="Proteomes" id="UP000663829">
    <property type="component" value="Unassembled WGS sequence"/>
</dbReference>
<evidence type="ECO:0000313" key="3">
    <source>
        <dbReference type="EMBL" id="CAF4415067.1"/>
    </source>
</evidence>
<dbReference type="AlphaFoldDB" id="A0A815X6D4"/>
<dbReference type="Proteomes" id="UP000681722">
    <property type="component" value="Unassembled WGS sequence"/>
</dbReference>
<accession>A0A815X6D4</accession>
<evidence type="ECO:0000313" key="2">
    <source>
        <dbReference type="EMBL" id="CAF1553910.1"/>
    </source>
</evidence>
<feature type="transmembrane region" description="Helical" evidence="1">
    <location>
        <begin position="12"/>
        <end position="31"/>
    </location>
</feature>
<organism evidence="2 4">
    <name type="scientific">Didymodactylos carnosus</name>
    <dbReference type="NCBI Taxonomy" id="1234261"/>
    <lineage>
        <taxon>Eukaryota</taxon>
        <taxon>Metazoa</taxon>
        <taxon>Spiralia</taxon>
        <taxon>Gnathifera</taxon>
        <taxon>Rotifera</taxon>
        <taxon>Eurotatoria</taxon>
        <taxon>Bdelloidea</taxon>
        <taxon>Philodinida</taxon>
        <taxon>Philodinidae</taxon>
        <taxon>Didymodactylos</taxon>
    </lineage>
</organism>
<keyword evidence="1" id="KW-0472">Membrane</keyword>
<protein>
    <submittedName>
        <fullName evidence="2">Uncharacterized protein</fullName>
    </submittedName>
</protein>
<feature type="non-terminal residue" evidence="2">
    <location>
        <position position="1"/>
    </location>
</feature>
<name>A0A815X6D4_9BILA</name>
<gene>
    <name evidence="2" type="ORF">GPM918_LOCUS39368</name>
    <name evidence="3" type="ORF">SRO942_LOCUS40236</name>
</gene>
<dbReference type="EMBL" id="CAJOBC010093184">
    <property type="protein sequence ID" value="CAF4415067.1"/>
    <property type="molecule type" value="Genomic_DNA"/>
</dbReference>
<keyword evidence="1" id="KW-0812">Transmembrane</keyword>